<comment type="caution">
    <text evidence="1">The sequence shown here is derived from an EMBL/GenBank/DDBJ whole genome shotgun (WGS) entry which is preliminary data.</text>
</comment>
<evidence type="ECO:0000313" key="2">
    <source>
        <dbReference type="Proteomes" id="UP001060085"/>
    </source>
</evidence>
<protein>
    <submittedName>
        <fullName evidence="1">Uncharacterized protein</fullName>
    </submittedName>
</protein>
<proteinExistence type="predicted"/>
<evidence type="ECO:0000313" key="1">
    <source>
        <dbReference type="EMBL" id="KAI5682668.1"/>
    </source>
</evidence>
<dbReference type="EMBL" id="CM044701">
    <property type="protein sequence ID" value="KAI5682668.1"/>
    <property type="molecule type" value="Genomic_DNA"/>
</dbReference>
<dbReference type="Proteomes" id="UP001060085">
    <property type="component" value="Linkage Group LG01"/>
</dbReference>
<organism evidence="1 2">
    <name type="scientific">Catharanthus roseus</name>
    <name type="common">Madagascar periwinkle</name>
    <name type="synonym">Vinca rosea</name>
    <dbReference type="NCBI Taxonomy" id="4058"/>
    <lineage>
        <taxon>Eukaryota</taxon>
        <taxon>Viridiplantae</taxon>
        <taxon>Streptophyta</taxon>
        <taxon>Embryophyta</taxon>
        <taxon>Tracheophyta</taxon>
        <taxon>Spermatophyta</taxon>
        <taxon>Magnoliopsida</taxon>
        <taxon>eudicotyledons</taxon>
        <taxon>Gunneridae</taxon>
        <taxon>Pentapetalae</taxon>
        <taxon>asterids</taxon>
        <taxon>lamiids</taxon>
        <taxon>Gentianales</taxon>
        <taxon>Apocynaceae</taxon>
        <taxon>Rauvolfioideae</taxon>
        <taxon>Vinceae</taxon>
        <taxon>Catharanthinae</taxon>
        <taxon>Catharanthus</taxon>
    </lineage>
</organism>
<gene>
    <name evidence="1" type="ORF">M9H77_03896</name>
</gene>
<name>A0ACC0CCY5_CATRO</name>
<keyword evidence="2" id="KW-1185">Reference proteome</keyword>
<accession>A0ACC0CCY5</accession>
<sequence length="433" mass="47769">MEQPLLSASSEKNEFERGGGSEKLTAYEYVGRTGSVIPTASLAGTEVSVDEIRSAASISQSNNTYPPSLHAALLSPPQPQSYGQDIVYQGQGGYYGASVGHSSDVRSGVLDEVEIRELLLDHVGHHFCWGSRPARTWKIHAVEDCNVYVGTLDTFTEERDTIIEWEPYLGGKIDGKEQGPELGIWELDLRSEFPVLFLPYKESRTRVPHSEVIEKCSVCTGLGNIVCQTCNADQEPGYYKENQMMHCPTCYGRGLIAHRDGSDTVCKNCNGKGNVPCASCGSRGLIKCEKCRGSGSLLTRKVAVIKWKTFSTRKVSATSGAASVPDDVFHRAKGIQLCNTQAYQCNPAFFADSVFLNKFSSEVIAERASIPPSARVICERHVISVVPVTRVTMTHQNRSFSFYIIGNGREVYMKDYPSKFCWGLCPCLEWLKL</sequence>
<reference evidence="2" key="1">
    <citation type="journal article" date="2023" name="Nat. Plants">
        <title>Single-cell RNA sequencing provides a high-resolution roadmap for understanding the multicellular compartmentation of specialized metabolism.</title>
        <authorList>
            <person name="Sun S."/>
            <person name="Shen X."/>
            <person name="Li Y."/>
            <person name="Li Y."/>
            <person name="Wang S."/>
            <person name="Li R."/>
            <person name="Zhang H."/>
            <person name="Shen G."/>
            <person name="Guo B."/>
            <person name="Wei J."/>
            <person name="Xu J."/>
            <person name="St-Pierre B."/>
            <person name="Chen S."/>
            <person name="Sun C."/>
        </authorList>
    </citation>
    <scope>NUCLEOTIDE SEQUENCE [LARGE SCALE GENOMIC DNA]</scope>
</reference>